<evidence type="ECO:0000313" key="2">
    <source>
        <dbReference type="EMBL" id="GAA2031861.1"/>
    </source>
</evidence>
<accession>A0ABP5FTF9</accession>
<organism evidence="2 3">
    <name type="scientific">Yaniella flava</name>
    <dbReference type="NCBI Taxonomy" id="287930"/>
    <lineage>
        <taxon>Bacteria</taxon>
        <taxon>Bacillati</taxon>
        <taxon>Actinomycetota</taxon>
        <taxon>Actinomycetes</taxon>
        <taxon>Micrococcales</taxon>
        <taxon>Micrococcaceae</taxon>
        <taxon>Yaniella</taxon>
    </lineage>
</organism>
<proteinExistence type="predicted"/>
<evidence type="ECO:0000313" key="3">
    <source>
        <dbReference type="Proteomes" id="UP001501461"/>
    </source>
</evidence>
<sequence length="218" mass="24680">MVREDAEQMSLEEQYEAAGLRYEEFNERFGQVQTKISDDGWFDGGSRSEIVPGAGGSLNRAPTGATQDNSYYFRVQRYLYTDQSLDALRDDIAASWEDRGWEIVSQGDETSGSARITAVTPEGFWFAAAPDPQQDRLTLTGHSPVYWGTYQPLIEAIAERRREQTQAGETWDTEDRDEQTGRAPRLPGEYRPFPAWELSDGSEPEVTLPPEPWAEDQE</sequence>
<dbReference type="EMBL" id="BAAAMN010000016">
    <property type="protein sequence ID" value="GAA2031861.1"/>
    <property type="molecule type" value="Genomic_DNA"/>
</dbReference>
<dbReference type="RefSeq" id="WP_343956520.1">
    <property type="nucleotide sequence ID" value="NZ_BAAAMN010000016.1"/>
</dbReference>
<keyword evidence="3" id="KW-1185">Reference proteome</keyword>
<dbReference type="Proteomes" id="UP001501461">
    <property type="component" value="Unassembled WGS sequence"/>
</dbReference>
<feature type="region of interest" description="Disordered" evidence="1">
    <location>
        <begin position="161"/>
        <end position="218"/>
    </location>
</feature>
<gene>
    <name evidence="2" type="ORF">GCM10009720_10140</name>
</gene>
<protein>
    <submittedName>
        <fullName evidence="2">Uncharacterized protein</fullName>
    </submittedName>
</protein>
<reference evidence="3" key="1">
    <citation type="journal article" date="2019" name="Int. J. Syst. Evol. Microbiol.">
        <title>The Global Catalogue of Microorganisms (GCM) 10K type strain sequencing project: providing services to taxonomists for standard genome sequencing and annotation.</title>
        <authorList>
            <consortium name="The Broad Institute Genomics Platform"/>
            <consortium name="The Broad Institute Genome Sequencing Center for Infectious Disease"/>
            <person name="Wu L."/>
            <person name="Ma J."/>
        </authorList>
    </citation>
    <scope>NUCLEOTIDE SEQUENCE [LARGE SCALE GENOMIC DNA]</scope>
    <source>
        <strain evidence="3">JCM 13595</strain>
    </source>
</reference>
<name>A0ABP5FTF9_9MICC</name>
<comment type="caution">
    <text evidence="2">The sequence shown here is derived from an EMBL/GenBank/DDBJ whole genome shotgun (WGS) entry which is preliminary data.</text>
</comment>
<evidence type="ECO:0000256" key="1">
    <source>
        <dbReference type="SAM" id="MobiDB-lite"/>
    </source>
</evidence>